<feature type="compositionally biased region" description="Basic and acidic residues" evidence="1">
    <location>
        <begin position="279"/>
        <end position="291"/>
    </location>
</feature>
<dbReference type="PANTHER" id="PTHR40469:SF2">
    <property type="entry name" value="GALACTOSE-BINDING DOMAIN-LIKE SUPERFAMILY PROTEIN"/>
    <property type="match status" value="1"/>
</dbReference>
<name>A0A517S902_9PLAN</name>
<dbReference type="Proteomes" id="UP000315700">
    <property type="component" value="Chromosome"/>
</dbReference>
<dbReference type="PANTHER" id="PTHR40469">
    <property type="entry name" value="SECRETED GLYCOSYL HYDROLASE"/>
    <property type="match status" value="1"/>
</dbReference>
<dbReference type="Pfam" id="PF06283">
    <property type="entry name" value="ThuA"/>
    <property type="match status" value="1"/>
</dbReference>
<dbReference type="InParanoid" id="A0A517S902"/>
<protein>
    <submittedName>
        <fullName evidence="3">Trehalose utilization</fullName>
    </submittedName>
</protein>
<dbReference type="AlphaFoldDB" id="A0A517S902"/>
<evidence type="ECO:0000313" key="3">
    <source>
        <dbReference type="EMBL" id="QDT52611.1"/>
    </source>
</evidence>
<dbReference type="Gene3D" id="3.40.50.880">
    <property type="match status" value="1"/>
</dbReference>
<dbReference type="EMBL" id="CP036271">
    <property type="protein sequence ID" value="QDT52611.1"/>
    <property type="molecule type" value="Genomic_DNA"/>
</dbReference>
<feature type="region of interest" description="Disordered" evidence="1">
    <location>
        <begin position="272"/>
        <end position="301"/>
    </location>
</feature>
<keyword evidence="4" id="KW-1185">Reference proteome</keyword>
<accession>A0A517S902</accession>
<gene>
    <name evidence="3" type="ORF">Pan44_06230</name>
</gene>
<feature type="domain" description="ThuA-like" evidence="2">
    <location>
        <begin position="31"/>
        <end position="261"/>
    </location>
</feature>
<dbReference type="RefSeq" id="WP_197453792.1">
    <property type="nucleotide sequence ID" value="NZ_CP036271.1"/>
</dbReference>
<dbReference type="SUPFAM" id="SSF52317">
    <property type="entry name" value="Class I glutamine amidotransferase-like"/>
    <property type="match status" value="1"/>
</dbReference>
<dbReference type="InterPro" id="IPR029062">
    <property type="entry name" value="Class_I_gatase-like"/>
</dbReference>
<evidence type="ECO:0000259" key="2">
    <source>
        <dbReference type="Pfam" id="PF06283"/>
    </source>
</evidence>
<evidence type="ECO:0000256" key="1">
    <source>
        <dbReference type="SAM" id="MobiDB-lite"/>
    </source>
</evidence>
<organism evidence="3 4">
    <name type="scientific">Caulifigura coniformis</name>
    <dbReference type="NCBI Taxonomy" id="2527983"/>
    <lineage>
        <taxon>Bacteria</taxon>
        <taxon>Pseudomonadati</taxon>
        <taxon>Planctomycetota</taxon>
        <taxon>Planctomycetia</taxon>
        <taxon>Planctomycetales</taxon>
        <taxon>Planctomycetaceae</taxon>
        <taxon>Caulifigura</taxon>
    </lineage>
</organism>
<sequence length="301" mass="33808">MQSGFRCLTAIALCLIAALPVIGQEKPQPSRMLFVTQSAGFKHGSVNRKDATLAPAEVSMKTLGEQTSLFTVDCTQDCAADFTKENLKKYDIVAFYTTLDLPIADDAKNYFFGEWIYEKGHGVLGFHSAGDTFHNYAPYWDLMGGVFIGHPWNAGTKVTLTNHEPNHPLVASFGPEFSLKEEIYMYRRWQPEKCRVLLSLDYAKSPLNGGKINTQYGAHVPVCWIKTMGEGKLYYNNLGHNESSWANKQYLDSITAAVKWMRGEIECDAKPNPAVSTEFEEKSQKDIKEHGFQTVQQVKND</sequence>
<dbReference type="KEGG" id="ccos:Pan44_06230"/>
<proteinExistence type="predicted"/>
<reference evidence="3 4" key="1">
    <citation type="submission" date="2019-02" db="EMBL/GenBank/DDBJ databases">
        <title>Deep-cultivation of Planctomycetes and their phenomic and genomic characterization uncovers novel biology.</title>
        <authorList>
            <person name="Wiegand S."/>
            <person name="Jogler M."/>
            <person name="Boedeker C."/>
            <person name="Pinto D."/>
            <person name="Vollmers J."/>
            <person name="Rivas-Marin E."/>
            <person name="Kohn T."/>
            <person name="Peeters S.H."/>
            <person name="Heuer A."/>
            <person name="Rast P."/>
            <person name="Oberbeckmann S."/>
            <person name="Bunk B."/>
            <person name="Jeske O."/>
            <person name="Meyerdierks A."/>
            <person name="Storesund J.E."/>
            <person name="Kallscheuer N."/>
            <person name="Luecker S."/>
            <person name="Lage O.M."/>
            <person name="Pohl T."/>
            <person name="Merkel B.J."/>
            <person name="Hornburger P."/>
            <person name="Mueller R.-W."/>
            <person name="Bruemmer F."/>
            <person name="Labrenz M."/>
            <person name="Spormann A.M."/>
            <person name="Op den Camp H."/>
            <person name="Overmann J."/>
            <person name="Amann R."/>
            <person name="Jetten M.S.M."/>
            <person name="Mascher T."/>
            <person name="Medema M.H."/>
            <person name="Devos D.P."/>
            <person name="Kaster A.-K."/>
            <person name="Ovreas L."/>
            <person name="Rohde M."/>
            <person name="Galperin M.Y."/>
            <person name="Jogler C."/>
        </authorList>
    </citation>
    <scope>NUCLEOTIDE SEQUENCE [LARGE SCALE GENOMIC DNA]</scope>
    <source>
        <strain evidence="3 4">Pan44</strain>
    </source>
</reference>
<dbReference type="InterPro" id="IPR029010">
    <property type="entry name" value="ThuA-like"/>
</dbReference>
<evidence type="ECO:0000313" key="4">
    <source>
        <dbReference type="Proteomes" id="UP000315700"/>
    </source>
</evidence>